<organism evidence="5 6">
    <name type="scientific">Polarella glacialis</name>
    <name type="common">Dinoflagellate</name>
    <dbReference type="NCBI Taxonomy" id="89957"/>
    <lineage>
        <taxon>Eukaryota</taxon>
        <taxon>Sar</taxon>
        <taxon>Alveolata</taxon>
        <taxon>Dinophyceae</taxon>
        <taxon>Suessiales</taxon>
        <taxon>Suessiaceae</taxon>
        <taxon>Polarella</taxon>
    </lineage>
</organism>
<dbReference type="GO" id="GO:0004312">
    <property type="term" value="F:fatty acid synthase activity"/>
    <property type="evidence" value="ECO:0007669"/>
    <property type="project" value="TreeGrafter"/>
</dbReference>
<dbReference type="OMA" id="CRGRVAW"/>
<comment type="caution">
    <text evidence="5">The sequence shown here is derived from an EMBL/GenBank/DDBJ whole genome shotgun (WGS) entry which is preliminary data.</text>
</comment>
<keyword evidence="1" id="KW-0596">Phosphopantetheine</keyword>
<evidence type="ECO:0000313" key="5">
    <source>
        <dbReference type="EMBL" id="CAE8592190.1"/>
    </source>
</evidence>
<dbReference type="EMBL" id="CAJNNV010005524">
    <property type="protein sequence ID" value="CAE8592190.1"/>
    <property type="molecule type" value="Genomic_DNA"/>
</dbReference>
<dbReference type="InterPro" id="IPR014031">
    <property type="entry name" value="Ketoacyl_synth_C"/>
</dbReference>
<dbReference type="InterPro" id="IPR020841">
    <property type="entry name" value="PKS_Beta-ketoAc_synthase_dom"/>
</dbReference>
<sequence>MVWWSPDLLMETLQADLQREVLLGPRTEGTALGAEIAMCLMESWSYESRSSLWQLPKLVNSAIAGVRKCNGARLLQRTFQSRFPDEVEEGYLGLGMNCRGRVAWLDEANRHLAQDPSLASNDANLSLVSPGIEFPWSSACVMDERTPGLVAFTMSVAILQSCNFPPVCLSLTADEEPDCPNPEVPNTILLFRPELYDYTCSVPQQTLMLATNFLAAVPEMVFGKLEGDLAWLTKSEGPPPPPGESIHVVNAVTRLPGQWDNPWSFYAGLRAGTDTIVQIPLCRWDVNAYFSADDSVFEPWQTTTKHQSFVEGAEFFDNKYFEISNAEASGMDPIQRLVLECGAQSLAQIGLTKKDTNRKSTHAGFCVGNDKLDWQSCDKEVAPGGAMGGTSTVLAIIANRFSFVFNLKGPNFVCDTACSASLTSTHCARFMIAARQFDPLDFFLTMGAHLCLSGYPFIGCSQAHMSSPKGRCFTFNSSADGYLRGEGISGFMMKWGNYHGESMAVLRSTACGQDGRSASLTAPNGPAQEEMIIKAIKEAGMTPPESTARAWECHGTGTSLGDPIEVGAQGSDQDAPLRAAELGLRKVSSDQSALTEKEDEYRLMIGSAKTNIGHMEGGAAMGGMIKCILQCTGSQLYPNQHRVEICFSRNAWCKSSAPLTVHGAAFDLNSALADGSRCRHVRTLNPHLEHTAFDAVFQTEPGQFVSSFGFGGTNAHGVFWGESVDVNQAIVVRFCISLSPDDMPGQAIRWEMVEEGLGAEAEAISGNFNNWDADEAVPMADGEVPGVHVVSLQASGSPASEHCTRKAEAILGPDADLSNKWVVHASEGKEVRIEFFSKSGRRSIMWLVERDPMETDLSGAGLADGNEE</sequence>
<dbReference type="PANTHER" id="PTHR43775">
    <property type="entry name" value="FATTY ACID SYNTHASE"/>
    <property type="match status" value="1"/>
</dbReference>
<comment type="similarity">
    <text evidence="3">Belongs to the thiolase-like superfamily. Beta-ketoacyl-ACP synthases family.</text>
</comment>
<dbReference type="CDD" id="cd00833">
    <property type="entry name" value="PKS"/>
    <property type="match status" value="1"/>
</dbReference>
<evidence type="ECO:0000256" key="2">
    <source>
        <dbReference type="ARBA" id="ARBA00022553"/>
    </source>
</evidence>
<evidence type="ECO:0000256" key="3">
    <source>
        <dbReference type="RuleBase" id="RU003694"/>
    </source>
</evidence>
<dbReference type="Pfam" id="PF00109">
    <property type="entry name" value="ketoacyl-synt"/>
    <property type="match status" value="1"/>
</dbReference>
<dbReference type="GO" id="GO:0006633">
    <property type="term" value="P:fatty acid biosynthetic process"/>
    <property type="evidence" value="ECO:0007669"/>
    <property type="project" value="TreeGrafter"/>
</dbReference>
<evidence type="ECO:0000259" key="4">
    <source>
        <dbReference type="PROSITE" id="PS52004"/>
    </source>
</evidence>
<dbReference type="PANTHER" id="PTHR43775:SF37">
    <property type="entry name" value="SI:DKEY-61P9.11"/>
    <property type="match status" value="1"/>
</dbReference>
<keyword evidence="2" id="KW-0597">Phosphoprotein</keyword>
<dbReference type="SMART" id="SM00825">
    <property type="entry name" value="PKS_KS"/>
    <property type="match status" value="1"/>
</dbReference>
<dbReference type="SUPFAM" id="SSF53901">
    <property type="entry name" value="Thiolase-like"/>
    <property type="match status" value="1"/>
</dbReference>
<dbReference type="PROSITE" id="PS52004">
    <property type="entry name" value="KS3_2"/>
    <property type="match status" value="1"/>
</dbReference>
<reference evidence="5" key="1">
    <citation type="submission" date="2021-02" db="EMBL/GenBank/DDBJ databases">
        <authorList>
            <person name="Dougan E. K."/>
            <person name="Rhodes N."/>
            <person name="Thang M."/>
            <person name="Chan C."/>
        </authorList>
    </citation>
    <scope>NUCLEOTIDE SEQUENCE</scope>
</reference>
<dbReference type="InterPro" id="IPR014030">
    <property type="entry name" value="Ketoacyl_synth_N"/>
</dbReference>
<dbReference type="Pfam" id="PF02801">
    <property type="entry name" value="Ketoacyl-synt_C"/>
    <property type="match status" value="2"/>
</dbReference>
<gene>
    <name evidence="5" type="ORF">PGLA1383_LOCUS10844</name>
</gene>
<name>A0A813E0I0_POLGL</name>
<dbReference type="OrthoDB" id="329835at2759"/>
<evidence type="ECO:0000313" key="6">
    <source>
        <dbReference type="Proteomes" id="UP000654075"/>
    </source>
</evidence>
<dbReference type="Proteomes" id="UP000654075">
    <property type="component" value="Unassembled WGS sequence"/>
</dbReference>
<dbReference type="Gene3D" id="3.40.47.10">
    <property type="match status" value="1"/>
</dbReference>
<dbReference type="AlphaFoldDB" id="A0A813E0I0"/>
<feature type="domain" description="Ketosynthase family 3 (KS3)" evidence="4">
    <location>
        <begin position="243"/>
        <end position="721"/>
    </location>
</feature>
<protein>
    <recommendedName>
        <fullName evidence="4">Ketosynthase family 3 (KS3) domain-containing protein</fullName>
    </recommendedName>
</protein>
<accession>A0A813E0I0</accession>
<keyword evidence="3" id="KW-0808">Transferase</keyword>
<dbReference type="InterPro" id="IPR016039">
    <property type="entry name" value="Thiolase-like"/>
</dbReference>
<evidence type="ECO:0000256" key="1">
    <source>
        <dbReference type="ARBA" id="ARBA00022450"/>
    </source>
</evidence>
<proteinExistence type="inferred from homology"/>
<dbReference type="InterPro" id="IPR050091">
    <property type="entry name" value="PKS_NRPS_Biosynth_Enz"/>
</dbReference>
<keyword evidence="6" id="KW-1185">Reference proteome</keyword>